<evidence type="ECO:0000259" key="3">
    <source>
        <dbReference type="Pfam" id="PF12588"/>
    </source>
</evidence>
<evidence type="ECO:0000313" key="4">
    <source>
        <dbReference type="EMBL" id="CZR67748.1"/>
    </source>
</evidence>
<dbReference type="GO" id="GO:0005739">
    <property type="term" value="C:mitochondrion"/>
    <property type="evidence" value="ECO:0007669"/>
    <property type="project" value="TreeGrafter"/>
</dbReference>
<dbReference type="InterPro" id="IPR003817">
    <property type="entry name" value="PS_Dcarbxylase"/>
</dbReference>
<accession>A0A1L7XS08</accession>
<evidence type="ECO:0000256" key="1">
    <source>
        <dbReference type="ARBA" id="ARBA00022793"/>
    </source>
</evidence>
<feature type="domain" description="L-tryptophan decarboxylase PsiD-like" evidence="3">
    <location>
        <begin position="43"/>
        <end position="181"/>
    </location>
</feature>
<protein>
    <submittedName>
        <fullName evidence="4">Probable phosphatidylserine decarboxylase family protein</fullName>
    </submittedName>
</protein>
<reference evidence="4 5" key="1">
    <citation type="submission" date="2016-03" db="EMBL/GenBank/DDBJ databases">
        <authorList>
            <person name="Ploux O."/>
        </authorList>
    </citation>
    <scope>NUCLEOTIDE SEQUENCE [LARGE SCALE GENOMIC DNA]</scope>
    <source>
        <strain evidence="4 5">UAMH 11012</strain>
    </source>
</reference>
<gene>
    <name evidence="4" type="ORF">PAC_17647</name>
</gene>
<keyword evidence="5" id="KW-1185">Reference proteome</keyword>
<proteinExistence type="predicted"/>
<sequence>MSAIPDEHKVHRTGDWLPQDHRIHKKWLQDTVNHVDKNPKSLHPVIQEFKTMIENDTRLYMLFSSMFEQIPNKKQYAKNPAGERQIRDYHHMLQLLNHLMTTAPSWNEREHRAGLVGLPFHGLFDWPMGTPSGFAVFQDPQVNAMLKKVLNVWGQFLQSPESAKVLDTSPTGWFGEIGREDLQSAANQAGGTDLGFEKLFICDPNDKHHGFTSWDNFFTRQYREGVRPVASPENDNVVANSCESKTYKVAHGVKAHERFWIKGQPYSVLDMLAHDDLAEQFVGGTIYQAFLSALSYHRWHSPVSGKIVKQYVVDGTYYSEPPFTSFEAATGEDPGGENLGQEYLSAMATRGIIFIEADNPAIGLMCVIPVGMVEVSTCEITVKEGQHVKKGDELGMFHFGGSTHCVLFRKGVKVEGFPKAGRESNVPVRSELCRVVKQGDGTAEGKSYMKLT</sequence>
<dbReference type="OrthoDB" id="5973539at2759"/>
<dbReference type="PANTHER" id="PTHR10067:SF9">
    <property type="entry name" value="PHOSPHATIDYLSERINE DECARBOXYLASE FAMILY PROTEIN (AFU_ORTHOLOGUE AFUA_7G01730)"/>
    <property type="match status" value="1"/>
</dbReference>
<dbReference type="PANTHER" id="PTHR10067">
    <property type="entry name" value="PHOSPHATIDYLSERINE DECARBOXYLASE"/>
    <property type="match status" value="1"/>
</dbReference>
<name>A0A1L7XS08_9HELO</name>
<dbReference type="STRING" id="576137.A0A1L7XS08"/>
<dbReference type="AlphaFoldDB" id="A0A1L7XS08"/>
<keyword evidence="1" id="KW-0210">Decarboxylase</keyword>
<dbReference type="GO" id="GO:0004609">
    <property type="term" value="F:phosphatidylserine decarboxylase activity"/>
    <property type="evidence" value="ECO:0007669"/>
    <property type="project" value="InterPro"/>
</dbReference>
<dbReference type="Pfam" id="PF12588">
    <property type="entry name" value="PSDC"/>
    <property type="match status" value="1"/>
</dbReference>
<evidence type="ECO:0000256" key="2">
    <source>
        <dbReference type="ARBA" id="ARBA00023239"/>
    </source>
</evidence>
<dbReference type="InterPro" id="IPR022237">
    <property type="entry name" value="PsiD-like"/>
</dbReference>
<keyword evidence="2" id="KW-0456">Lyase</keyword>
<dbReference type="Proteomes" id="UP000184330">
    <property type="component" value="Unassembled WGS sequence"/>
</dbReference>
<dbReference type="EMBL" id="FJOG01000047">
    <property type="protein sequence ID" value="CZR67748.1"/>
    <property type="molecule type" value="Genomic_DNA"/>
</dbReference>
<dbReference type="Pfam" id="PF02666">
    <property type="entry name" value="PS_Dcarbxylase"/>
    <property type="match status" value="1"/>
</dbReference>
<dbReference type="GO" id="GO:0006646">
    <property type="term" value="P:phosphatidylethanolamine biosynthetic process"/>
    <property type="evidence" value="ECO:0007669"/>
    <property type="project" value="TreeGrafter"/>
</dbReference>
<organism evidence="4 5">
    <name type="scientific">Phialocephala subalpina</name>
    <dbReference type="NCBI Taxonomy" id="576137"/>
    <lineage>
        <taxon>Eukaryota</taxon>
        <taxon>Fungi</taxon>
        <taxon>Dikarya</taxon>
        <taxon>Ascomycota</taxon>
        <taxon>Pezizomycotina</taxon>
        <taxon>Leotiomycetes</taxon>
        <taxon>Helotiales</taxon>
        <taxon>Mollisiaceae</taxon>
        <taxon>Phialocephala</taxon>
        <taxon>Phialocephala fortinii species complex</taxon>
    </lineage>
</organism>
<evidence type="ECO:0000313" key="5">
    <source>
        <dbReference type="Proteomes" id="UP000184330"/>
    </source>
</evidence>